<accession>A0A2V3IXA6</accession>
<dbReference type="EMBL" id="NBIV01000033">
    <property type="protein sequence ID" value="PXF46778.1"/>
    <property type="molecule type" value="Genomic_DNA"/>
</dbReference>
<organism evidence="1 2">
    <name type="scientific">Gracilariopsis chorda</name>
    <dbReference type="NCBI Taxonomy" id="448386"/>
    <lineage>
        <taxon>Eukaryota</taxon>
        <taxon>Rhodophyta</taxon>
        <taxon>Florideophyceae</taxon>
        <taxon>Rhodymeniophycidae</taxon>
        <taxon>Gracilariales</taxon>
        <taxon>Gracilariaceae</taxon>
        <taxon>Gracilariopsis</taxon>
    </lineage>
</organism>
<reference evidence="1 2" key="1">
    <citation type="journal article" date="2018" name="Mol. Biol. Evol.">
        <title>Analysis of the draft genome of the red seaweed Gracilariopsis chorda provides insights into genome size evolution in Rhodophyta.</title>
        <authorList>
            <person name="Lee J."/>
            <person name="Yang E.C."/>
            <person name="Graf L."/>
            <person name="Yang J.H."/>
            <person name="Qiu H."/>
            <person name="Zel Zion U."/>
            <person name="Chan C.X."/>
            <person name="Stephens T.G."/>
            <person name="Weber A.P.M."/>
            <person name="Boo G.H."/>
            <person name="Boo S.M."/>
            <person name="Kim K.M."/>
            <person name="Shin Y."/>
            <person name="Jung M."/>
            <person name="Lee S.J."/>
            <person name="Yim H.S."/>
            <person name="Lee J.H."/>
            <person name="Bhattacharya D."/>
            <person name="Yoon H.S."/>
        </authorList>
    </citation>
    <scope>NUCLEOTIDE SEQUENCE [LARGE SCALE GENOMIC DNA]</scope>
    <source>
        <strain evidence="1 2">SKKU-2015</strain>
        <tissue evidence="1">Whole body</tissue>
    </source>
</reference>
<protein>
    <submittedName>
        <fullName evidence="1">Uncharacterized protein</fullName>
    </submittedName>
</protein>
<dbReference type="Proteomes" id="UP000247409">
    <property type="component" value="Unassembled WGS sequence"/>
</dbReference>
<proteinExistence type="predicted"/>
<dbReference type="AlphaFoldDB" id="A0A2V3IXA6"/>
<gene>
    <name evidence="1" type="ORF">BWQ96_03469</name>
</gene>
<comment type="caution">
    <text evidence="1">The sequence shown here is derived from an EMBL/GenBank/DDBJ whole genome shotgun (WGS) entry which is preliminary data.</text>
</comment>
<sequence>MPQVGENWVSPDTEFDHRRLPGRTPISRRRIVLPSPVDEYVAATAQRFDAFRFSAIPVRPSISYTAGNKRIRDGAWEARWVHTRIRVYDRPHLNAVRTELAVSFDMPWVRCAQDQDYQHRLAVIFSRLRNQYESKSDTEPFPPPCHNLLTLVAWRAPLDRFYLTCEREHWGDDISDEACIRSCHSLFVGWHNHGLDDLLRPKRQCLYLPVPQEERMFDVWRYLCVPTSPIAAYYSGVMLAERRLPSIACTVLQTEWAVSCSHYNRH</sequence>
<evidence type="ECO:0000313" key="2">
    <source>
        <dbReference type="Proteomes" id="UP000247409"/>
    </source>
</evidence>
<evidence type="ECO:0000313" key="1">
    <source>
        <dbReference type="EMBL" id="PXF46778.1"/>
    </source>
</evidence>
<keyword evidence="2" id="KW-1185">Reference proteome</keyword>
<name>A0A2V3IXA6_9FLOR</name>